<dbReference type="Pfam" id="PF07183">
    <property type="entry name" value="DUF1403"/>
    <property type="match status" value="1"/>
</dbReference>
<dbReference type="EMBL" id="QFPW01000012">
    <property type="protein sequence ID" value="PZQ48313.1"/>
    <property type="molecule type" value="Genomic_DNA"/>
</dbReference>
<accession>A0A2W5Q0L9</accession>
<proteinExistence type="predicted"/>
<feature type="region of interest" description="Disordered" evidence="1">
    <location>
        <begin position="1"/>
        <end position="23"/>
    </location>
</feature>
<protein>
    <recommendedName>
        <fullName evidence="4">DUF1403 family protein</fullName>
    </recommendedName>
</protein>
<name>A0A2W5Q0L9_RHOSU</name>
<dbReference type="Proteomes" id="UP000249185">
    <property type="component" value="Unassembled WGS sequence"/>
</dbReference>
<comment type="caution">
    <text evidence="2">The sequence shown here is derived from an EMBL/GenBank/DDBJ whole genome shotgun (WGS) entry which is preliminary data.</text>
</comment>
<evidence type="ECO:0000313" key="2">
    <source>
        <dbReference type="EMBL" id="PZQ48313.1"/>
    </source>
</evidence>
<dbReference type="AlphaFoldDB" id="A0A2W5Q0L9"/>
<sequence>MKRSSAPRTDPPPDFGPAPSWIRPRGAEQPELLAFQAGAALAALHPVVAQPREDVPAELLRDRLALRAAEACARLAGRPERVADLRDEVHLLRPGGRPGPAGAIFDLWRAAVRTPLDRRWTARMAETAPVLGSAESLTETLAGAEDLGPVAQAGRVLARAIEAWPREEAAALVLAEATLCRALGWDRVAPLLSTGLRRGDLRAGEAALTLACHRAAALGALEARALAEDLSRRAARLRAVAPKLRAKAARAAVDLFLAEDALSPAIALSPVIRGSAVRMTDRAARRLCDRLVALGVARELTGRSSFRLYGL</sequence>
<evidence type="ECO:0000313" key="3">
    <source>
        <dbReference type="Proteomes" id="UP000249185"/>
    </source>
</evidence>
<reference evidence="2 3" key="1">
    <citation type="submission" date="2017-08" db="EMBL/GenBank/DDBJ databases">
        <title>Infants hospitalized years apart are colonized by the same room-sourced microbial strains.</title>
        <authorList>
            <person name="Brooks B."/>
            <person name="Olm M.R."/>
            <person name="Firek B.A."/>
            <person name="Baker R."/>
            <person name="Thomas B.C."/>
            <person name="Morowitz M.J."/>
            <person name="Banfield J.F."/>
        </authorList>
    </citation>
    <scope>NUCLEOTIDE SEQUENCE [LARGE SCALE GENOMIC DNA]</scope>
    <source>
        <strain evidence="2">S2_005_002_R2_34</strain>
    </source>
</reference>
<evidence type="ECO:0008006" key="4">
    <source>
        <dbReference type="Google" id="ProtNLM"/>
    </source>
</evidence>
<evidence type="ECO:0000256" key="1">
    <source>
        <dbReference type="SAM" id="MobiDB-lite"/>
    </source>
</evidence>
<gene>
    <name evidence="2" type="ORF">DI556_14260</name>
</gene>
<dbReference type="InterPro" id="IPR009843">
    <property type="entry name" value="DUF1403"/>
</dbReference>
<organism evidence="2 3">
    <name type="scientific">Rhodovulum sulfidophilum</name>
    <name type="common">Rhodobacter sulfidophilus</name>
    <dbReference type="NCBI Taxonomy" id="35806"/>
    <lineage>
        <taxon>Bacteria</taxon>
        <taxon>Pseudomonadati</taxon>
        <taxon>Pseudomonadota</taxon>
        <taxon>Alphaproteobacteria</taxon>
        <taxon>Rhodobacterales</taxon>
        <taxon>Paracoccaceae</taxon>
        <taxon>Rhodovulum</taxon>
    </lineage>
</organism>